<dbReference type="EMBL" id="HG001769">
    <property type="protein sequence ID" value="CDF36287.1"/>
    <property type="molecule type" value="Genomic_DNA"/>
</dbReference>
<name>R7QCQ1_CHOCR</name>
<evidence type="ECO:0000313" key="2">
    <source>
        <dbReference type="Proteomes" id="UP000012073"/>
    </source>
</evidence>
<dbReference type="Gramene" id="CDF36287">
    <property type="protein sequence ID" value="CDF36287"/>
    <property type="gene ID" value="CHC_T00004651001"/>
</dbReference>
<protein>
    <submittedName>
        <fullName evidence="1">Uncharacterized protein</fullName>
    </submittedName>
</protein>
<evidence type="ECO:0000313" key="1">
    <source>
        <dbReference type="EMBL" id="CDF36287.1"/>
    </source>
</evidence>
<proteinExistence type="predicted"/>
<dbReference type="Proteomes" id="UP000012073">
    <property type="component" value="Unassembled WGS sequence"/>
</dbReference>
<keyword evidence="2" id="KW-1185">Reference proteome</keyword>
<gene>
    <name evidence="1" type="ORF">CHC_T00004651001</name>
</gene>
<organism evidence="1 2">
    <name type="scientific">Chondrus crispus</name>
    <name type="common">Carrageen Irish moss</name>
    <name type="synonym">Polymorpha crispa</name>
    <dbReference type="NCBI Taxonomy" id="2769"/>
    <lineage>
        <taxon>Eukaryota</taxon>
        <taxon>Rhodophyta</taxon>
        <taxon>Florideophyceae</taxon>
        <taxon>Rhodymeniophycidae</taxon>
        <taxon>Gigartinales</taxon>
        <taxon>Gigartinaceae</taxon>
        <taxon>Chondrus</taxon>
    </lineage>
</organism>
<dbReference type="GeneID" id="17323822"/>
<reference evidence="2" key="1">
    <citation type="journal article" date="2013" name="Proc. Natl. Acad. Sci. U.S.A.">
        <title>Genome structure and metabolic features in the red seaweed Chondrus crispus shed light on evolution of the Archaeplastida.</title>
        <authorList>
            <person name="Collen J."/>
            <person name="Porcel B."/>
            <person name="Carre W."/>
            <person name="Ball S.G."/>
            <person name="Chaparro C."/>
            <person name="Tonon T."/>
            <person name="Barbeyron T."/>
            <person name="Michel G."/>
            <person name="Noel B."/>
            <person name="Valentin K."/>
            <person name="Elias M."/>
            <person name="Artiguenave F."/>
            <person name="Arun A."/>
            <person name="Aury J.M."/>
            <person name="Barbosa-Neto J.F."/>
            <person name="Bothwell J.H."/>
            <person name="Bouget F.Y."/>
            <person name="Brillet L."/>
            <person name="Cabello-Hurtado F."/>
            <person name="Capella-Gutierrez S."/>
            <person name="Charrier B."/>
            <person name="Cladiere L."/>
            <person name="Cock J.M."/>
            <person name="Coelho S.M."/>
            <person name="Colleoni C."/>
            <person name="Czjzek M."/>
            <person name="Da Silva C."/>
            <person name="Delage L."/>
            <person name="Denoeud F."/>
            <person name="Deschamps P."/>
            <person name="Dittami S.M."/>
            <person name="Gabaldon T."/>
            <person name="Gachon C.M."/>
            <person name="Groisillier A."/>
            <person name="Herve C."/>
            <person name="Jabbari K."/>
            <person name="Katinka M."/>
            <person name="Kloareg B."/>
            <person name="Kowalczyk N."/>
            <person name="Labadie K."/>
            <person name="Leblanc C."/>
            <person name="Lopez P.J."/>
            <person name="McLachlan D.H."/>
            <person name="Meslet-Cladiere L."/>
            <person name="Moustafa A."/>
            <person name="Nehr Z."/>
            <person name="Nyvall Collen P."/>
            <person name="Panaud O."/>
            <person name="Partensky F."/>
            <person name="Poulain J."/>
            <person name="Rensing S.A."/>
            <person name="Rousvoal S."/>
            <person name="Samson G."/>
            <person name="Symeonidi A."/>
            <person name="Weissenbach J."/>
            <person name="Zambounis A."/>
            <person name="Wincker P."/>
            <person name="Boyen C."/>
        </authorList>
    </citation>
    <scope>NUCLEOTIDE SEQUENCE [LARGE SCALE GENOMIC DNA]</scope>
    <source>
        <strain evidence="2">cv. Stackhouse</strain>
    </source>
</reference>
<dbReference type="KEGG" id="ccp:CHC_T00004651001"/>
<sequence length="56" mass="6734">MASRRSKRLPRRLMLSLRKLAWPCRRLPCVPLWIRKLLPSSILQSHPRRMKTARTN</sequence>
<dbReference type="AlphaFoldDB" id="R7QCQ1"/>
<dbReference type="RefSeq" id="XP_005716106.1">
    <property type="nucleotide sequence ID" value="XM_005716049.1"/>
</dbReference>
<accession>R7QCQ1</accession>